<dbReference type="Proteomes" id="UP001142175">
    <property type="component" value="Unassembled WGS sequence"/>
</dbReference>
<dbReference type="EMBL" id="JANSUY010000029">
    <property type="protein sequence ID" value="MCR9017405.1"/>
    <property type="molecule type" value="Genomic_DNA"/>
</dbReference>
<dbReference type="Gene3D" id="3.90.1200.10">
    <property type="match status" value="1"/>
</dbReference>
<feature type="domain" description="Aminoglycoside phosphotransferase" evidence="6">
    <location>
        <begin position="32"/>
        <end position="258"/>
    </location>
</feature>
<dbReference type="PANTHER" id="PTHR34273">
    <property type="entry name" value="METHYLTHIORIBOSE KINASE"/>
    <property type="match status" value="1"/>
</dbReference>
<dbReference type="SUPFAM" id="SSF56112">
    <property type="entry name" value="Protein kinase-like (PK-like)"/>
    <property type="match status" value="1"/>
</dbReference>
<dbReference type="InterPro" id="IPR011009">
    <property type="entry name" value="Kinase-like_dom_sf"/>
</dbReference>
<dbReference type="GO" id="GO:0016301">
    <property type="term" value="F:kinase activity"/>
    <property type="evidence" value="ECO:0007669"/>
    <property type="project" value="UniProtKB-KW"/>
</dbReference>
<dbReference type="Gene3D" id="3.30.200.20">
    <property type="entry name" value="Phosphorylase Kinase, domain 1"/>
    <property type="match status" value="1"/>
</dbReference>
<comment type="similarity">
    <text evidence="1">Belongs to the methylthioribose kinase family.</text>
</comment>
<sequence length="325" mass="36850">MILQIPLNPRQEKYLRKSGLLLSNENILEYSKAGEGNMNVVVRLKTETRSIILKQSRPFVNKYPTIPAPLGRIFIEDDFYRIINQNEFLSSYSPKIIARDKANHLVAMDDLGKGSDFMGVYQGGFSFSEEESGALAGYLSSLHQMKVTNFPDNIEMKKLNHEHIFIYPYMEFNGFDLDGVQPGLQAMSMKIKTDLKLKNAIKNLGKRYLENGKHLLHGDFYPGSWIKVDSGLKVIDPEFAFMGDAEFDLGVLIAHLKMAKSNQNTINAIKNSYSLYSELDEKLLHKYIGTEILRRLIGLAQLPLSLTLEEKSGLVEEAKKLILKP</sequence>
<evidence type="ECO:0000313" key="8">
    <source>
        <dbReference type="Proteomes" id="UP001142175"/>
    </source>
</evidence>
<dbReference type="PANTHER" id="PTHR34273:SF2">
    <property type="entry name" value="METHYLTHIORIBOSE KINASE"/>
    <property type="match status" value="1"/>
</dbReference>
<keyword evidence="3" id="KW-0547">Nucleotide-binding</keyword>
<dbReference type="GO" id="GO:0005524">
    <property type="term" value="F:ATP binding"/>
    <property type="evidence" value="ECO:0007669"/>
    <property type="project" value="UniProtKB-KW"/>
</dbReference>
<proteinExistence type="inferred from homology"/>
<evidence type="ECO:0000256" key="5">
    <source>
        <dbReference type="ARBA" id="ARBA00022840"/>
    </source>
</evidence>
<dbReference type="RefSeq" id="WP_258425240.1">
    <property type="nucleotide sequence ID" value="NZ_JANSUY010000029.1"/>
</dbReference>
<keyword evidence="2" id="KW-0808">Transferase</keyword>
<evidence type="ECO:0000256" key="3">
    <source>
        <dbReference type="ARBA" id="ARBA00022741"/>
    </source>
</evidence>
<gene>
    <name evidence="7" type="ORF">NU887_20380</name>
</gene>
<reference evidence="7" key="1">
    <citation type="submission" date="2022-08" db="EMBL/GenBank/DDBJ databases">
        <authorList>
            <person name="Zhang D."/>
        </authorList>
    </citation>
    <scope>NUCLEOTIDE SEQUENCE</scope>
    <source>
        <strain evidence="7">XJ19-11</strain>
    </source>
</reference>
<dbReference type="AlphaFoldDB" id="A0A9X2T4K8"/>
<name>A0A9X2T4K8_9BACT</name>
<evidence type="ECO:0000256" key="4">
    <source>
        <dbReference type="ARBA" id="ARBA00022777"/>
    </source>
</evidence>
<accession>A0A9X2T4K8</accession>
<keyword evidence="5" id="KW-0067">ATP-binding</keyword>
<keyword evidence="4" id="KW-0418">Kinase</keyword>
<evidence type="ECO:0000313" key="7">
    <source>
        <dbReference type="EMBL" id="MCR9017405.1"/>
    </source>
</evidence>
<evidence type="ECO:0000256" key="1">
    <source>
        <dbReference type="ARBA" id="ARBA00010165"/>
    </source>
</evidence>
<organism evidence="7 8">
    <name type="scientific">Aquiflexum gelatinilyticum</name>
    <dbReference type="NCBI Taxonomy" id="2961943"/>
    <lineage>
        <taxon>Bacteria</taxon>
        <taxon>Pseudomonadati</taxon>
        <taxon>Bacteroidota</taxon>
        <taxon>Cytophagia</taxon>
        <taxon>Cytophagales</taxon>
        <taxon>Cyclobacteriaceae</taxon>
        <taxon>Aquiflexum</taxon>
    </lineage>
</organism>
<comment type="caution">
    <text evidence="7">The sequence shown here is derived from an EMBL/GenBank/DDBJ whole genome shotgun (WGS) entry which is preliminary data.</text>
</comment>
<evidence type="ECO:0000259" key="6">
    <source>
        <dbReference type="Pfam" id="PF01636"/>
    </source>
</evidence>
<protein>
    <submittedName>
        <fullName evidence="7">Phosphotransferase</fullName>
    </submittedName>
</protein>
<dbReference type="Pfam" id="PF01636">
    <property type="entry name" value="APH"/>
    <property type="match status" value="1"/>
</dbReference>
<keyword evidence="8" id="KW-1185">Reference proteome</keyword>
<evidence type="ECO:0000256" key="2">
    <source>
        <dbReference type="ARBA" id="ARBA00022679"/>
    </source>
</evidence>
<dbReference type="InterPro" id="IPR002575">
    <property type="entry name" value="Aminoglycoside_PTrfase"/>
</dbReference>